<dbReference type="Gene3D" id="3.30.250.20">
    <property type="entry name" value="L1 transposable element, C-terminal domain"/>
    <property type="match status" value="1"/>
</dbReference>
<comment type="caution">
    <text evidence="1">The sequence shown here is derived from an EMBL/GenBank/DDBJ whole genome shotgun (WGS) entry which is preliminary data.</text>
</comment>
<organism evidence="1 2">
    <name type="scientific">Aldrovandia affinis</name>
    <dbReference type="NCBI Taxonomy" id="143900"/>
    <lineage>
        <taxon>Eukaryota</taxon>
        <taxon>Metazoa</taxon>
        <taxon>Chordata</taxon>
        <taxon>Craniata</taxon>
        <taxon>Vertebrata</taxon>
        <taxon>Euteleostomi</taxon>
        <taxon>Actinopterygii</taxon>
        <taxon>Neopterygii</taxon>
        <taxon>Teleostei</taxon>
        <taxon>Notacanthiformes</taxon>
        <taxon>Halosauridae</taxon>
        <taxon>Aldrovandia</taxon>
    </lineage>
</organism>
<dbReference type="Proteomes" id="UP001221898">
    <property type="component" value="Unassembled WGS sequence"/>
</dbReference>
<protein>
    <submittedName>
        <fullName evidence="1">Uncharacterized protein</fullName>
    </submittedName>
</protein>
<dbReference type="InterPro" id="IPR042566">
    <property type="entry name" value="L1_C"/>
</dbReference>
<dbReference type="EMBL" id="JAINUG010000301">
    <property type="protein sequence ID" value="KAJ8379104.1"/>
    <property type="molecule type" value="Genomic_DNA"/>
</dbReference>
<dbReference type="AlphaFoldDB" id="A0AAD7RF36"/>
<evidence type="ECO:0000313" key="2">
    <source>
        <dbReference type="Proteomes" id="UP001221898"/>
    </source>
</evidence>
<accession>A0AAD7RF36</accession>
<keyword evidence="2" id="KW-1185">Reference proteome</keyword>
<reference evidence="1" key="1">
    <citation type="journal article" date="2023" name="Science">
        <title>Genome structures resolve the early diversification of teleost fishes.</title>
        <authorList>
            <person name="Parey E."/>
            <person name="Louis A."/>
            <person name="Montfort J."/>
            <person name="Bouchez O."/>
            <person name="Roques C."/>
            <person name="Iampietro C."/>
            <person name="Lluch J."/>
            <person name="Castinel A."/>
            <person name="Donnadieu C."/>
            <person name="Desvignes T."/>
            <person name="Floi Bucao C."/>
            <person name="Jouanno E."/>
            <person name="Wen M."/>
            <person name="Mejri S."/>
            <person name="Dirks R."/>
            <person name="Jansen H."/>
            <person name="Henkel C."/>
            <person name="Chen W.J."/>
            <person name="Zahm M."/>
            <person name="Cabau C."/>
            <person name="Klopp C."/>
            <person name="Thompson A.W."/>
            <person name="Robinson-Rechavi M."/>
            <person name="Braasch I."/>
            <person name="Lecointre G."/>
            <person name="Bobe J."/>
            <person name="Postlethwait J.H."/>
            <person name="Berthelot C."/>
            <person name="Roest Crollius H."/>
            <person name="Guiguen Y."/>
        </authorList>
    </citation>
    <scope>NUCLEOTIDE SEQUENCE</scope>
    <source>
        <strain evidence="1">NC1722</strain>
    </source>
</reference>
<proteinExistence type="predicted"/>
<sequence>MARDISSIYALLKETSEEQESKLNAIQSAMRAVEAKLTDIGARLGNAMSRIDFLEDANRAWRLTLQPHKVRQRIAEAAPKIGKVSWDGHHIMVFPDYSKLVSEKRAAFNQCKRLLHKRRVKFSLMYPVVLTLKVEGRREFTDPKKALTYIRSLPP</sequence>
<gene>
    <name evidence="1" type="ORF">AAFF_G00231090</name>
</gene>
<name>A0AAD7RF36_9TELE</name>
<evidence type="ECO:0000313" key="1">
    <source>
        <dbReference type="EMBL" id="KAJ8379104.1"/>
    </source>
</evidence>